<organism evidence="1 2">
    <name type="scientific">Trifolium medium</name>
    <dbReference type="NCBI Taxonomy" id="97028"/>
    <lineage>
        <taxon>Eukaryota</taxon>
        <taxon>Viridiplantae</taxon>
        <taxon>Streptophyta</taxon>
        <taxon>Embryophyta</taxon>
        <taxon>Tracheophyta</taxon>
        <taxon>Spermatophyta</taxon>
        <taxon>Magnoliopsida</taxon>
        <taxon>eudicotyledons</taxon>
        <taxon>Gunneridae</taxon>
        <taxon>Pentapetalae</taxon>
        <taxon>rosids</taxon>
        <taxon>fabids</taxon>
        <taxon>Fabales</taxon>
        <taxon>Fabaceae</taxon>
        <taxon>Papilionoideae</taxon>
        <taxon>50 kb inversion clade</taxon>
        <taxon>NPAAA clade</taxon>
        <taxon>Hologalegina</taxon>
        <taxon>IRL clade</taxon>
        <taxon>Trifolieae</taxon>
        <taxon>Trifolium</taxon>
    </lineage>
</organism>
<name>A0A392RLT3_9FABA</name>
<dbReference type="AlphaFoldDB" id="A0A392RLT3"/>
<reference evidence="1 2" key="1">
    <citation type="journal article" date="2018" name="Front. Plant Sci.">
        <title>Red Clover (Trifolium pratense) and Zigzag Clover (T. medium) - A Picture of Genomic Similarities and Differences.</title>
        <authorList>
            <person name="Dluhosova J."/>
            <person name="Istvanek J."/>
            <person name="Nedelnik J."/>
            <person name="Repkova J."/>
        </authorList>
    </citation>
    <scope>NUCLEOTIDE SEQUENCE [LARGE SCALE GENOMIC DNA]</scope>
    <source>
        <strain evidence="2">cv. 10/8</strain>
        <tissue evidence="1">Leaf</tissue>
    </source>
</reference>
<comment type="caution">
    <text evidence="1">The sequence shown here is derived from an EMBL/GenBank/DDBJ whole genome shotgun (WGS) entry which is preliminary data.</text>
</comment>
<feature type="non-terminal residue" evidence="1">
    <location>
        <position position="1"/>
    </location>
</feature>
<accession>A0A392RLT3</accession>
<evidence type="ECO:0000313" key="1">
    <source>
        <dbReference type="EMBL" id="MCI37247.1"/>
    </source>
</evidence>
<evidence type="ECO:0000313" key="2">
    <source>
        <dbReference type="Proteomes" id="UP000265520"/>
    </source>
</evidence>
<sequence length="95" mass="10778">KIEFPLSWPRSANIQKFKSVGTNNTKECDLVPSENENDAAQNSMIEESSLLMKFCSITPDYTLDSCDSIEVDLPFELTEEQRNIVLFPRSTFLLG</sequence>
<protein>
    <submittedName>
        <fullName evidence="1">Lupus brain antigen-like protein</fullName>
    </submittedName>
</protein>
<dbReference type="Proteomes" id="UP000265520">
    <property type="component" value="Unassembled WGS sequence"/>
</dbReference>
<feature type="non-terminal residue" evidence="1">
    <location>
        <position position="95"/>
    </location>
</feature>
<proteinExistence type="predicted"/>
<keyword evidence="2" id="KW-1185">Reference proteome</keyword>
<dbReference type="EMBL" id="LXQA010242458">
    <property type="protein sequence ID" value="MCI37247.1"/>
    <property type="molecule type" value="Genomic_DNA"/>
</dbReference>